<name>A0ACC2W4X0_9TREE</name>
<keyword evidence="2" id="KW-1185">Reference proteome</keyword>
<dbReference type="EMBL" id="JASBWS010000041">
    <property type="protein sequence ID" value="KAJ9106794.1"/>
    <property type="molecule type" value="Genomic_DNA"/>
</dbReference>
<dbReference type="Proteomes" id="UP001230649">
    <property type="component" value="Unassembled WGS sequence"/>
</dbReference>
<sequence>MAVTTGGQASTGSAPLPFETAPQETVPAQQLSIRNKLLIAQAVHRLGAPIGKSVGNNWNAVIDLLRKCPALSDEEKAIFTEHNCRGFYDDLMAEAGFGDTLAGLEKPNAKPHLVMAQYFYVQRMKEMKSTIEAQEDQFITLIAEIEAIKSGEAIYNPKLMAELRRAILQVRADVQTTSAEATTSSADVLRDWNPTKEELQAAARAEPTSPLSLSKPSNIPVQEAPEKKDASTIPSASPTSAVHSPVPAVSTVVSPSPTPTPTPSVVVNGEILKPYPSSDVQSTDRADEVPPLQIQPKRPKEIFARVAGAGYEGSASGGYEESHRERPLEVKQEPTTVEPQTKPTTIRQDLSKTARNATASPSPPISEPSAAAHAQRTRPSMEIKSTPTSASHVPIEAAPSYTPIKREVGTSAPRPDRSGTAGVYNHRKIPVKNAASHSVTSGPSLMGEKKPVVVEEPTVVKDRSEPDIIVPDSQEVPDSQDEAGITEPVVKVSVTGPSTTATAPSPRKATRATKKVEVEQMSSTLPAQNSDRDHQSDDESNRSELTTPPASPALSAPPSSIERKVKNEEDSADTDMLSPIALSPVALHRPSNMERKARQAVANEDATKGASNRGRKRARESEGGVPSTPAKRPYQKFGNNHSQGESSPAIPASDSKADDTDDGDREDDGNNGTDVTRRGRNRRTSTRGKPSTIDEDSEDSGLDPRSVERPGRKRGSKENDQASKSSSGRFGRASSDKQHNTNTDDTVNEDGSEKADSKPPRKGGRYARNLKETQGDSDSDSTEGERDSEQPERIPKSARKTQDTKKDAQQLPGESRKGLGKDDGPDDMDTTPNQIQHTHTTGRTRSTRSTASTAPTVMSIKAFQTMINPLYEEIVAHKNGPLFLAPVRESDAPGYSKIVKQPMDLKRIKAKIRKGEISSIDEFQRDLLLIFCNAMLYNRPNSEVYRMAQEMMVWCEKKINDYRNLQHHIRQNS</sequence>
<evidence type="ECO:0000313" key="2">
    <source>
        <dbReference type="Proteomes" id="UP001230649"/>
    </source>
</evidence>
<evidence type="ECO:0000313" key="1">
    <source>
        <dbReference type="EMBL" id="KAJ9106794.1"/>
    </source>
</evidence>
<gene>
    <name evidence="1" type="ORF">QFC20_003978</name>
</gene>
<protein>
    <submittedName>
        <fullName evidence="1">Uncharacterized protein</fullName>
    </submittedName>
</protein>
<organism evidence="1 2">
    <name type="scientific">Naganishia adeliensis</name>
    <dbReference type="NCBI Taxonomy" id="92952"/>
    <lineage>
        <taxon>Eukaryota</taxon>
        <taxon>Fungi</taxon>
        <taxon>Dikarya</taxon>
        <taxon>Basidiomycota</taxon>
        <taxon>Agaricomycotina</taxon>
        <taxon>Tremellomycetes</taxon>
        <taxon>Filobasidiales</taxon>
        <taxon>Filobasidiaceae</taxon>
        <taxon>Naganishia</taxon>
    </lineage>
</organism>
<comment type="caution">
    <text evidence="1">The sequence shown here is derived from an EMBL/GenBank/DDBJ whole genome shotgun (WGS) entry which is preliminary data.</text>
</comment>
<reference evidence="1" key="1">
    <citation type="submission" date="2023-04" db="EMBL/GenBank/DDBJ databases">
        <title>Draft Genome sequencing of Naganishia species isolated from polar environments using Oxford Nanopore Technology.</title>
        <authorList>
            <person name="Leo P."/>
            <person name="Venkateswaran K."/>
        </authorList>
    </citation>
    <scope>NUCLEOTIDE SEQUENCE</scope>
    <source>
        <strain evidence="1">MNA-CCFEE 5262</strain>
    </source>
</reference>
<proteinExistence type="predicted"/>
<accession>A0ACC2W4X0</accession>